<sequence>MITSVLRAGLLAGLLGLSTLSVSAQTVAPAADSAAQRAPVASPTDKSKQTFKQKMLAQYASNDTARAVINLFAKRQGGGAIWIVSASLFTVRGVVAAQGAYSTTVNGVVVEERDANPTPVILVGGLFAGYGVSKLARFSNGKLEQTLQAYHQGTPLPKWVRRRLKPRFFARPRRINERR</sequence>
<proteinExistence type="predicted"/>
<accession>A0ABS8AFV0</accession>
<keyword evidence="3" id="KW-1185">Reference proteome</keyword>
<protein>
    <submittedName>
        <fullName evidence="2">Uncharacterized protein</fullName>
    </submittedName>
</protein>
<comment type="caution">
    <text evidence="2">The sequence shown here is derived from an EMBL/GenBank/DDBJ whole genome shotgun (WGS) entry which is preliminary data.</text>
</comment>
<dbReference type="Proteomes" id="UP001165297">
    <property type="component" value="Unassembled WGS sequence"/>
</dbReference>
<organism evidence="2 3">
    <name type="scientific">Hymenobacter nitidus</name>
    <dbReference type="NCBI Taxonomy" id="2880929"/>
    <lineage>
        <taxon>Bacteria</taxon>
        <taxon>Pseudomonadati</taxon>
        <taxon>Bacteroidota</taxon>
        <taxon>Cytophagia</taxon>
        <taxon>Cytophagales</taxon>
        <taxon>Hymenobacteraceae</taxon>
        <taxon>Hymenobacter</taxon>
    </lineage>
</organism>
<evidence type="ECO:0000256" key="1">
    <source>
        <dbReference type="SAM" id="SignalP"/>
    </source>
</evidence>
<name>A0ABS8AFV0_9BACT</name>
<reference evidence="2" key="1">
    <citation type="submission" date="2021-10" db="EMBL/GenBank/DDBJ databases">
        <authorList>
            <person name="Dean J.D."/>
            <person name="Kim M.K."/>
            <person name="Newey C.N."/>
            <person name="Stoker T.S."/>
            <person name="Thompson D.W."/>
            <person name="Grose J.H."/>
        </authorList>
    </citation>
    <scope>NUCLEOTIDE SEQUENCE</scope>
    <source>
        <strain evidence="2">BT635</strain>
    </source>
</reference>
<feature type="signal peptide" evidence="1">
    <location>
        <begin position="1"/>
        <end position="24"/>
    </location>
</feature>
<keyword evidence="1" id="KW-0732">Signal</keyword>
<evidence type="ECO:0000313" key="2">
    <source>
        <dbReference type="EMBL" id="MCB2379286.1"/>
    </source>
</evidence>
<gene>
    <name evidence="2" type="ORF">LGH70_16940</name>
</gene>
<dbReference type="RefSeq" id="WP_226187984.1">
    <property type="nucleotide sequence ID" value="NZ_JAJADQ010000009.1"/>
</dbReference>
<evidence type="ECO:0000313" key="3">
    <source>
        <dbReference type="Proteomes" id="UP001165297"/>
    </source>
</evidence>
<feature type="chain" id="PRO_5045129508" evidence="1">
    <location>
        <begin position="25"/>
        <end position="179"/>
    </location>
</feature>
<dbReference type="EMBL" id="JAJADQ010000009">
    <property type="protein sequence ID" value="MCB2379286.1"/>
    <property type="molecule type" value="Genomic_DNA"/>
</dbReference>